<dbReference type="PANTHER" id="PTHR22974:SF21">
    <property type="entry name" value="DUAL SPECIFICITY PROTEIN KINASE TTK"/>
    <property type="match status" value="1"/>
</dbReference>
<dbReference type="PANTHER" id="PTHR22974">
    <property type="entry name" value="MIXED LINEAGE PROTEIN KINASE"/>
    <property type="match status" value="1"/>
</dbReference>
<evidence type="ECO:0000256" key="1">
    <source>
        <dbReference type="ARBA" id="ARBA00022527"/>
    </source>
</evidence>
<dbReference type="GO" id="GO:0005634">
    <property type="term" value="C:nucleus"/>
    <property type="evidence" value="ECO:0007669"/>
    <property type="project" value="TreeGrafter"/>
</dbReference>
<keyword evidence="3 6" id="KW-0547">Nucleotide-binding</keyword>
<keyword evidence="4" id="KW-0418">Kinase</keyword>
<evidence type="ECO:0000256" key="4">
    <source>
        <dbReference type="ARBA" id="ARBA00022777"/>
    </source>
</evidence>
<protein>
    <submittedName>
        <fullName evidence="9">BA75_00490T0</fullName>
    </submittedName>
</protein>
<dbReference type="GO" id="GO:0030447">
    <property type="term" value="P:filamentous growth"/>
    <property type="evidence" value="ECO:0007669"/>
    <property type="project" value="UniProtKB-ARBA"/>
</dbReference>
<dbReference type="Gene3D" id="3.30.200.20">
    <property type="entry name" value="Phosphorylase Kinase, domain 1"/>
    <property type="match status" value="1"/>
</dbReference>
<dbReference type="OrthoDB" id="20524at2759"/>
<feature type="compositionally biased region" description="Low complexity" evidence="7">
    <location>
        <begin position="123"/>
        <end position="132"/>
    </location>
</feature>
<sequence>MKSVSGLGFSPDSNRSEEIMPPELNVVTMSMLDDVSFKPTLKPRRERTSVYKDPSIFDKYSNEYFTPHTQTRAPITPPSQQCIESLGRGSSRLSKKYNRIGLGAPKRLSQKLTDEFSIENIMQRGTKTQQRRQQLDQKLQDKDLDPDNLQEIQKDLESHRSKYLNELKRQNHSPPLTTTKAQLPDVAPYLDRNTPAQKTPSREPLRPISSNVRCQELNTATSTNKTSVQPQVPQDNIQRSKPIVQINNKHYEKLELIGRGGSSKVYKVKSFANNKAYAIKRVTLDQFDSNAIKGFKGEIQLLQKLSNSDRVVKLIDYNFSDTTIHLVMELGEIDLAHVLTSQNSLDLNAVRFYASELFKCVQAVHQSGIVHSDLKPANFLFVRGVMKIIDFGIANALDDVTCNIYRDSQIGTPNYMAPEALIECSSKGVASLGPESSTWKIGKGSDIWSCGCILYQMVYGRPPYAHFNGNQRLMAIMNPQIQIEYSEKGLDDVKVPSALKLLMQGCLERDLTKRITCEEALNSDFLNPKTVSKQFICDLVDHALKYGAKNQNITPDVMSSLCEEVWSKVCQSNN</sequence>
<keyword evidence="10" id="KW-1185">Reference proteome</keyword>
<dbReference type="Proteomes" id="UP000094565">
    <property type="component" value="Chromosome 1"/>
</dbReference>
<reference evidence="9 10" key="1">
    <citation type="submission" date="2016-02" db="EMBL/GenBank/DDBJ databases">
        <title>Comparative genomic and transcriptomic foundation for Pichia pastoris.</title>
        <authorList>
            <person name="Love K.R."/>
            <person name="Shah K.A."/>
            <person name="Whittaker C.A."/>
            <person name="Wu J."/>
            <person name="Bartlett M.C."/>
            <person name="Ma D."/>
            <person name="Leeson R.L."/>
            <person name="Priest M."/>
            <person name="Young S.K."/>
            <person name="Love J.C."/>
        </authorList>
    </citation>
    <scope>NUCLEOTIDE SEQUENCE [LARGE SCALE GENOMIC DNA]</scope>
    <source>
        <strain evidence="9 10">ATCC 28485</strain>
    </source>
</reference>
<dbReference type="SUPFAM" id="SSF56112">
    <property type="entry name" value="Protein kinase-like (PK-like)"/>
    <property type="match status" value="1"/>
</dbReference>
<feature type="compositionally biased region" description="Basic and acidic residues" evidence="7">
    <location>
        <begin position="133"/>
        <end position="145"/>
    </location>
</feature>
<dbReference type="GO" id="GO:0034501">
    <property type="term" value="P:protein localization to kinetochore"/>
    <property type="evidence" value="ECO:0007669"/>
    <property type="project" value="TreeGrafter"/>
</dbReference>
<evidence type="ECO:0000259" key="8">
    <source>
        <dbReference type="PROSITE" id="PS50011"/>
    </source>
</evidence>
<dbReference type="GO" id="GO:0033316">
    <property type="term" value="P:meiotic spindle assembly checkpoint signaling"/>
    <property type="evidence" value="ECO:0007669"/>
    <property type="project" value="TreeGrafter"/>
</dbReference>
<dbReference type="GO" id="GO:0005524">
    <property type="term" value="F:ATP binding"/>
    <property type="evidence" value="ECO:0007669"/>
    <property type="project" value="UniProtKB-UniRule"/>
</dbReference>
<feature type="domain" description="Protein kinase" evidence="8">
    <location>
        <begin position="251"/>
        <end position="526"/>
    </location>
</feature>
<dbReference type="GO" id="GO:0007094">
    <property type="term" value="P:mitotic spindle assembly checkpoint signaling"/>
    <property type="evidence" value="ECO:0007669"/>
    <property type="project" value="TreeGrafter"/>
</dbReference>
<dbReference type="GO" id="GO:0004674">
    <property type="term" value="F:protein serine/threonine kinase activity"/>
    <property type="evidence" value="ECO:0007669"/>
    <property type="project" value="UniProtKB-KW"/>
</dbReference>
<dbReference type="InterPro" id="IPR000719">
    <property type="entry name" value="Prot_kinase_dom"/>
</dbReference>
<dbReference type="EMBL" id="CP014584">
    <property type="protein sequence ID" value="ANZ74198.1"/>
    <property type="molecule type" value="Genomic_DNA"/>
</dbReference>
<gene>
    <name evidence="9" type="primary">MPS1</name>
    <name evidence="9" type="ORF">ATY40_BA7500490</name>
</gene>
<dbReference type="GO" id="GO:0000776">
    <property type="term" value="C:kinetochore"/>
    <property type="evidence" value="ECO:0007669"/>
    <property type="project" value="TreeGrafter"/>
</dbReference>
<keyword evidence="5 6" id="KW-0067">ATP-binding</keyword>
<evidence type="ECO:0000256" key="6">
    <source>
        <dbReference type="PROSITE-ProRule" id="PRU10141"/>
    </source>
</evidence>
<evidence type="ECO:0000256" key="2">
    <source>
        <dbReference type="ARBA" id="ARBA00022679"/>
    </source>
</evidence>
<dbReference type="InterPro" id="IPR017441">
    <property type="entry name" value="Protein_kinase_ATP_BS"/>
</dbReference>
<evidence type="ECO:0000313" key="9">
    <source>
        <dbReference type="EMBL" id="ANZ74198.1"/>
    </source>
</evidence>
<dbReference type="PROSITE" id="PS00107">
    <property type="entry name" value="PROTEIN_KINASE_ATP"/>
    <property type="match status" value="1"/>
</dbReference>
<dbReference type="AlphaFoldDB" id="A0A1B2J8W0"/>
<dbReference type="GO" id="GO:0004712">
    <property type="term" value="F:protein serine/threonine/tyrosine kinase activity"/>
    <property type="evidence" value="ECO:0007669"/>
    <property type="project" value="TreeGrafter"/>
</dbReference>
<evidence type="ECO:0000313" key="10">
    <source>
        <dbReference type="Proteomes" id="UP000094565"/>
    </source>
</evidence>
<accession>A0A1B2J8W0</accession>
<feature type="binding site" evidence="6">
    <location>
        <position position="280"/>
    </location>
    <ligand>
        <name>ATP</name>
        <dbReference type="ChEBI" id="CHEBI:30616"/>
    </ligand>
</feature>
<dbReference type="Pfam" id="PF00069">
    <property type="entry name" value="Pkinase"/>
    <property type="match status" value="1"/>
</dbReference>
<keyword evidence="1" id="KW-0723">Serine/threonine-protein kinase</keyword>
<proteinExistence type="predicted"/>
<feature type="region of interest" description="Disordered" evidence="7">
    <location>
        <begin position="123"/>
        <end position="147"/>
    </location>
</feature>
<evidence type="ECO:0000256" key="7">
    <source>
        <dbReference type="SAM" id="MobiDB-lite"/>
    </source>
</evidence>
<name>A0A1B2J8W0_PICPA</name>
<organism evidence="9 10">
    <name type="scientific">Komagataella pastoris</name>
    <name type="common">Yeast</name>
    <name type="synonym">Pichia pastoris</name>
    <dbReference type="NCBI Taxonomy" id="4922"/>
    <lineage>
        <taxon>Eukaryota</taxon>
        <taxon>Fungi</taxon>
        <taxon>Dikarya</taxon>
        <taxon>Ascomycota</taxon>
        <taxon>Saccharomycotina</taxon>
        <taxon>Pichiomycetes</taxon>
        <taxon>Pichiales</taxon>
        <taxon>Pichiaceae</taxon>
        <taxon>Komagataella</taxon>
    </lineage>
</organism>
<dbReference type="FunFam" id="3.30.200.20:FF:000131">
    <property type="entry name" value="Dual specificity protein kinase TTK"/>
    <property type="match status" value="1"/>
</dbReference>
<dbReference type="InterPro" id="IPR008271">
    <property type="entry name" value="Ser/Thr_kinase_AS"/>
</dbReference>
<dbReference type="Gene3D" id="1.10.510.10">
    <property type="entry name" value="Transferase(Phosphotransferase) domain 1"/>
    <property type="match status" value="1"/>
</dbReference>
<dbReference type="PROSITE" id="PS50011">
    <property type="entry name" value="PROTEIN_KINASE_DOM"/>
    <property type="match status" value="1"/>
</dbReference>
<evidence type="ECO:0000256" key="3">
    <source>
        <dbReference type="ARBA" id="ARBA00022741"/>
    </source>
</evidence>
<keyword evidence="2" id="KW-0808">Transferase</keyword>
<dbReference type="InterPro" id="IPR011009">
    <property type="entry name" value="Kinase-like_dom_sf"/>
</dbReference>
<dbReference type="GO" id="GO:0007059">
    <property type="term" value="P:chromosome segregation"/>
    <property type="evidence" value="ECO:0007669"/>
    <property type="project" value="TreeGrafter"/>
</dbReference>
<dbReference type="SMART" id="SM00220">
    <property type="entry name" value="S_TKc"/>
    <property type="match status" value="1"/>
</dbReference>
<dbReference type="PROSITE" id="PS00108">
    <property type="entry name" value="PROTEIN_KINASE_ST"/>
    <property type="match status" value="1"/>
</dbReference>
<evidence type="ECO:0000256" key="5">
    <source>
        <dbReference type="ARBA" id="ARBA00022840"/>
    </source>
</evidence>